<reference evidence="3" key="1">
    <citation type="submission" date="2017-10" db="EMBL/GenBank/DDBJ databases">
        <title>Massilia psychrophilum sp. nov., a novel purple-pigmented bacterium isolated from Tianshan glacier, Xinjiang Municipality, China.</title>
        <authorList>
            <person name="Wang H."/>
        </authorList>
    </citation>
    <scope>NUCLEOTIDE SEQUENCE [LARGE SCALE GENOMIC DNA]</scope>
    <source>
        <strain evidence="3">B2</strain>
    </source>
</reference>
<protein>
    <submittedName>
        <fullName evidence="3">Sensor histidine kinase</fullName>
    </submittedName>
</protein>
<dbReference type="InterPro" id="IPR003594">
    <property type="entry name" value="HATPase_dom"/>
</dbReference>
<keyword evidence="3" id="KW-0808">Transferase</keyword>
<dbReference type="PANTHER" id="PTHR34220:SF9">
    <property type="entry name" value="SIGNAL TRANSDUCTION HISTIDINE KINASE INTERNAL REGION DOMAIN-CONTAINING PROTEIN"/>
    <property type="match status" value="1"/>
</dbReference>
<dbReference type="SUPFAM" id="SSF55874">
    <property type="entry name" value="ATPase domain of HSP90 chaperone/DNA topoisomerase II/histidine kinase"/>
    <property type="match status" value="1"/>
</dbReference>
<dbReference type="RefSeq" id="WP_099874512.1">
    <property type="nucleotide sequence ID" value="NZ_CP024608.1"/>
</dbReference>
<feature type="domain" description="Histidine kinase/HSP90-like ATPase" evidence="2">
    <location>
        <begin position="197"/>
        <end position="292"/>
    </location>
</feature>
<dbReference type="Pfam" id="PF06580">
    <property type="entry name" value="His_kinase"/>
    <property type="match status" value="1"/>
</dbReference>
<keyword evidence="4" id="KW-1185">Reference proteome</keyword>
<dbReference type="Pfam" id="PF02518">
    <property type="entry name" value="HATPase_c"/>
    <property type="match status" value="1"/>
</dbReference>
<dbReference type="InterPro" id="IPR036890">
    <property type="entry name" value="HATPase_C_sf"/>
</dbReference>
<keyword evidence="1" id="KW-0472">Membrane</keyword>
<dbReference type="GO" id="GO:0016020">
    <property type="term" value="C:membrane"/>
    <property type="evidence" value="ECO:0007669"/>
    <property type="project" value="InterPro"/>
</dbReference>
<dbReference type="Gene3D" id="3.30.565.10">
    <property type="entry name" value="Histidine kinase-like ATPase, C-terminal domain"/>
    <property type="match status" value="1"/>
</dbReference>
<dbReference type="SMART" id="SM00387">
    <property type="entry name" value="HATPase_c"/>
    <property type="match status" value="1"/>
</dbReference>
<dbReference type="PANTHER" id="PTHR34220">
    <property type="entry name" value="SENSOR HISTIDINE KINASE YPDA"/>
    <property type="match status" value="1"/>
</dbReference>
<dbReference type="AlphaFoldDB" id="A0A2D2DHT5"/>
<dbReference type="KEGG" id="mass:CR152_08385"/>
<dbReference type="InterPro" id="IPR010559">
    <property type="entry name" value="Sig_transdc_His_kin_internal"/>
</dbReference>
<accession>A0A2D2DHT5</accession>
<dbReference type="OrthoDB" id="2514702at2"/>
<keyword evidence="1" id="KW-1133">Transmembrane helix</keyword>
<evidence type="ECO:0000256" key="1">
    <source>
        <dbReference type="SAM" id="Phobius"/>
    </source>
</evidence>
<gene>
    <name evidence="3" type="ORF">CR152_08385</name>
</gene>
<evidence type="ECO:0000259" key="2">
    <source>
        <dbReference type="SMART" id="SM00387"/>
    </source>
</evidence>
<feature type="transmembrane region" description="Helical" evidence="1">
    <location>
        <begin position="40"/>
        <end position="69"/>
    </location>
</feature>
<sequence length="296" mass="33011">MKASQLNKVMDFLRDSLAQATVLWWSFFDWLALVEWRQLFITWFLAMAFGLALTLPEPAVWYVILSYAVKVLAGGKRKAELTAREATEEANVAVLERRLLEAQMATLQAQVEPHFLFNTLALIGQLIETDPPQAARIHMHLIEYLRSTLPQMRAAGGGTLGRQVQLSRAYLSIMQARMKERLTVSFDVPAQLEHMPFPPMMLQTLIENAIKHGLEPKIEGGRIDVGARLVGDAMHVDVRDNGVGFNMHAGDGVGLANIRERLLLLFGSRAELVIEMPVEGGALASLRVPYSSHETN</sequence>
<name>A0A2D2DHT5_9BURK</name>
<dbReference type="GO" id="GO:0000155">
    <property type="term" value="F:phosphorelay sensor kinase activity"/>
    <property type="evidence" value="ECO:0007669"/>
    <property type="project" value="InterPro"/>
</dbReference>
<dbReference type="EMBL" id="CP024608">
    <property type="protein sequence ID" value="ATQ74534.1"/>
    <property type="molecule type" value="Genomic_DNA"/>
</dbReference>
<dbReference type="Proteomes" id="UP000229897">
    <property type="component" value="Chromosome"/>
</dbReference>
<organism evidence="3 4">
    <name type="scientific">Massilia violaceinigra</name>
    <dbReference type="NCBI Taxonomy" id="2045208"/>
    <lineage>
        <taxon>Bacteria</taxon>
        <taxon>Pseudomonadati</taxon>
        <taxon>Pseudomonadota</taxon>
        <taxon>Betaproteobacteria</taxon>
        <taxon>Burkholderiales</taxon>
        <taxon>Oxalobacteraceae</taxon>
        <taxon>Telluria group</taxon>
        <taxon>Massilia</taxon>
    </lineage>
</organism>
<keyword evidence="1" id="KW-0812">Transmembrane</keyword>
<evidence type="ECO:0000313" key="3">
    <source>
        <dbReference type="EMBL" id="ATQ74534.1"/>
    </source>
</evidence>
<keyword evidence="3" id="KW-0418">Kinase</keyword>
<evidence type="ECO:0000313" key="4">
    <source>
        <dbReference type="Proteomes" id="UP000229897"/>
    </source>
</evidence>
<dbReference type="InterPro" id="IPR050640">
    <property type="entry name" value="Bact_2-comp_sensor_kinase"/>
</dbReference>
<proteinExistence type="predicted"/>